<evidence type="ECO:0000256" key="1">
    <source>
        <dbReference type="SAM" id="MobiDB-lite"/>
    </source>
</evidence>
<sequence length="376" mass="38313">MEQVFPEMVHIDGQGYKRVSYDIGLSMRLLAGIKELDAKTSGVYPTNDANLQAGSVVAFDGSKVTAADSNIAAAGVATFVSPSSVPTEVGTPSPAGGEGKSVATIAYSGKVATLVTEENGEIKAGDRLTVSKTLPGYAMKMTESGQSLGIALESSAAGTDKILAFVNLGYQRIDVAQASCGQALDGSAASIGDSAASSGRTTPTPDDTRSADDRRITCNRIVYDRDIDMSGMSLLNVKAIAGISGKWSISEDGTITAKQLCLEEVCITKTELKKLLELTGVSGTPSSNSSDRTPAFSPEGSAAGVGEGEGGGEPQPLDESQGEVAGESIESQETGSSEEEDPVEPSPGPEENGINGDKGSKGGETEPAEEGGGSGE</sequence>
<dbReference type="EMBL" id="MFEL01000010">
    <property type="protein sequence ID" value="OGE81246.1"/>
    <property type="molecule type" value="Genomic_DNA"/>
</dbReference>
<feature type="compositionally biased region" description="Polar residues" evidence="1">
    <location>
        <begin position="281"/>
        <end position="292"/>
    </location>
</feature>
<protein>
    <submittedName>
        <fullName evidence="2">Uncharacterized protein</fullName>
    </submittedName>
</protein>
<dbReference type="AlphaFoldDB" id="A0A1F5NUA0"/>
<feature type="region of interest" description="Disordered" evidence="1">
    <location>
        <begin position="280"/>
        <end position="376"/>
    </location>
</feature>
<comment type="caution">
    <text evidence="2">The sequence shown here is derived from an EMBL/GenBank/DDBJ whole genome shotgun (WGS) entry which is preliminary data.</text>
</comment>
<dbReference type="Proteomes" id="UP000178892">
    <property type="component" value="Unassembled WGS sequence"/>
</dbReference>
<organism evidence="2 3">
    <name type="scientific">Candidatus Doudnabacteria bacterium RIFCSPHIGHO2_01_FULL_46_24</name>
    <dbReference type="NCBI Taxonomy" id="1817825"/>
    <lineage>
        <taxon>Bacteria</taxon>
        <taxon>Candidatus Doudnaibacteriota</taxon>
    </lineage>
</organism>
<feature type="region of interest" description="Disordered" evidence="1">
    <location>
        <begin position="190"/>
        <end position="213"/>
    </location>
</feature>
<proteinExistence type="predicted"/>
<gene>
    <name evidence="2" type="ORF">A2720_01770</name>
</gene>
<feature type="compositionally biased region" description="Low complexity" evidence="1">
    <location>
        <begin position="190"/>
        <end position="199"/>
    </location>
</feature>
<evidence type="ECO:0000313" key="3">
    <source>
        <dbReference type="Proteomes" id="UP000178892"/>
    </source>
</evidence>
<feature type="compositionally biased region" description="Gly residues" evidence="1">
    <location>
        <begin position="303"/>
        <end position="313"/>
    </location>
</feature>
<name>A0A1F5NUA0_9BACT</name>
<reference evidence="2 3" key="1">
    <citation type="journal article" date="2016" name="Nat. Commun.">
        <title>Thousands of microbial genomes shed light on interconnected biogeochemical processes in an aquifer system.</title>
        <authorList>
            <person name="Anantharaman K."/>
            <person name="Brown C.T."/>
            <person name="Hug L.A."/>
            <person name="Sharon I."/>
            <person name="Castelle C.J."/>
            <person name="Probst A.J."/>
            <person name="Thomas B.C."/>
            <person name="Singh A."/>
            <person name="Wilkins M.J."/>
            <person name="Karaoz U."/>
            <person name="Brodie E.L."/>
            <person name="Williams K.H."/>
            <person name="Hubbard S.S."/>
            <person name="Banfield J.F."/>
        </authorList>
    </citation>
    <scope>NUCLEOTIDE SEQUENCE [LARGE SCALE GENOMIC DNA]</scope>
</reference>
<accession>A0A1F5NUA0</accession>
<evidence type="ECO:0000313" key="2">
    <source>
        <dbReference type="EMBL" id="OGE81246.1"/>
    </source>
</evidence>